<dbReference type="EMBL" id="KQ965893">
    <property type="protein sequence ID" value="KXS09081.1"/>
    <property type="molecule type" value="Genomic_DNA"/>
</dbReference>
<proteinExistence type="predicted"/>
<accession>A0A138ZXA0</accession>
<keyword evidence="2" id="KW-1185">Reference proteome</keyword>
<sequence>MRRGFSRAEQRHITHLHRKLCTKQTPNDAFYSVSSNRLIGFSAVSNANSNHHHHPPNPVLASSVAANDYTGQNCDTLYKLIPNPWQPIAHIGSNGTALHGTHGQFCFIQHRHVTLRHPLLGRLKTVIPYIRGRSTRSRLIVRTETRGSVVHGTLLQETDRKTARLALRLVKPARRSRTAGRRRSRAIVRNGTAWEC</sequence>
<evidence type="ECO:0000313" key="1">
    <source>
        <dbReference type="EMBL" id="KXS09081.1"/>
    </source>
</evidence>
<gene>
    <name evidence="1" type="ORF">M427DRAFT_256944</name>
</gene>
<evidence type="ECO:0000313" key="2">
    <source>
        <dbReference type="Proteomes" id="UP000070544"/>
    </source>
</evidence>
<name>A0A138ZXA0_GONPJ</name>
<organism evidence="1 2">
    <name type="scientific">Gonapodya prolifera (strain JEL478)</name>
    <name type="common">Monoblepharis prolifera</name>
    <dbReference type="NCBI Taxonomy" id="1344416"/>
    <lineage>
        <taxon>Eukaryota</taxon>
        <taxon>Fungi</taxon>
        <taxon>Fungi incertae sedis</taxon>
        <taxon>Chytridiomycota</taxon>
        <taxon>Chytridiomycota incertae sedis</taxon>
        <taxon>Monoblepharidomycetes</taxon>
        <taxon>Monoblepharidales</taxon>
        <taxon>Gonapodyaceae</taxon>
        <taxon>Gonapodya</taxon>
    </lineage>
</organism>
<dbReference type="Proteomes" id="UP000070544">
    <property type="component" value="Unassembled WGS sequence"/>
</dbReference>
<protein>
    <submittedName>
        <fullName evidence="1">Uncharacterized protein</fullName>
    </submittedName>
</protein>
<reference evidence="1 2" key="1">
    <citation type="journal article" date="2015" name="Genome Biol. Evol.">
        <title>Phylogenomic analyses indicate that early fungi evolved digesting cell walls of algal ancestors of land plants.</title>
        <authorList>
            <person name="Chang Y."/>
            <person name="Wang S."/>
            <person name="Sekimoto S."/>
            <person name="Aerts A.L."/>
            <person name="Choi C."/>
            <person name="Clum A."/>
            <person name="LaButti K.M."/>
            <person name="Lindquist E.A."/>
            <person name="Yee Ngan C."/>
            <person name="Ohm R.A."/>
            <person name="Salamov A.A."/>
            <person name="Grigoriev I.V."/>
            <person name="Spatafora J.W."/>
            <person name="Berbee M.L."/>
        </authorList>
    </citation>
    <scope>NUCLEOTIDE SEQUENCE [LARGE SCALE GENOMIC DNA]</scope>
    <source>
        <strain evidence="1 2">JEL478</strain>
    </source>
</reference>
<dbReference type="AlphaFoldDB" id="A0A138ZXA0"/>